<feature type="domain" description="SnoaL-like" evidence="1">
    <location>
        <begin position="46"/>
        <end position="157"/>
    </location>
</feature>
<gene>
    <name evidence="2" type="ORF">GA0070216_10485</name>
</gene>
<dbReference type="NCBIfam" id="TIGR02246">
    <property type="entry name" value="SgcJ/EcaC family oxidoreductase"/>
    <property type="match status" value="1"/>
</dbReference>
<dbReference type="Pfam" id="PF13474">
    <property type="entry name" value="SnoaL_3"/>
    <property type="match status" value="1"/>
</dbReference>
<organism evidence="2 3">
    <name type="scientific">Micromonospora matsumotoense</name>
    <dbReference type="NCBI Taxonomy" id="121616"/>
    <lineage>
        <taxon>Bacteria</taxon>
        <taxon>Bacillati</taxon>
        <taxon>Actinomycetota</taxon>
        <taxon>Actinomycetes</taxon>
        <taxon>Micromonosporales</taxon>
        <taxon>Micromonosporaceae</taxon>
        <taxon>Micromonospora</taxon>
    </lineage>
</organism>
<dbReference type="STRING" id="121616.GA0070216_10485"/>
<name>A0A1C4X269_9ACTN</name>
<dbReference type="RefSeq" id="WP_091243030.1">
    <property type="nucleotide sequence ID" value="NZ_CP192025.1"/>
</dbReference>
<reference evidence="3" key="1">
    <citation type="submission" date="2016-06" db="EMBL/GenBank/DDBJ databases">
        <authorList>
            <person name="Varghese N."/>
            <person name="Submissions Spin"/>
        </authorList>
    </citation>
    <scope>NUCLEOTIDE SEQUENCE [LARGE SCALE GENOMIC DNA]</scope>
    <source>
        <strain evidence="3">DSM 44100</strain>
    </source>
</reference>
<evidence type="ECO:0000313" key="2">
    <source>
        <dbReference type="EMBL" id="SCF02572.1"/>
    </source>
</evidence>
<dbReference type="InterPro" id="IPR032710">
    <property type="entry name" value="NTF2-like_dom_sf"/>
</dbReference>
<accession>A0A1C4X269</accession>
<dbReference type="InterPro" id="IPR011944">
    <property type="entry name" value="Steroid_delta5-4_isomerase"/>
</dbReference>
<dbReference type="Gene3D" id="3.10.450.50">
    <property type="match status" value="1"/>
</dbReference>
<evidence type="ECO:0000259" key="1">
    <source>
        <dbReference type="Pfam" id="PF13474"/>
    </source>
</evidence>
<evidence type="ECO:0000313" key="3">
    <source>
        <dbReference type="Proteomes" id="UP000198797"/>
    </source>
</evidence>
<protein>
    <recommendedName>
        <fullName evidence="1">SnoaL-like domain-containing protein</fullName>
    </recommendedName>
</protein>
<dbReference type="SUPFAM" id="SSF54427">
    <property type="entry name" value="NTF2-like"/>
    <property type="match status" value="1"/>
</dbReference>
<dbReference type="EMBL" id="FMCU01000004">
    <property type="protein sequence ID" value="SCF02572.1"/>
    <property type="molecule type" value="Genomic_DNA"/>
</dbReference>
<dbReference type="AlphaFoldDB" id="A0A1C4X269"/>
<proteinExistence type="predicted"/>
<sequence length="160" mass="17396">MTTTMAPWGDASALLAAAGVPEDPSYYRGYTEADERAALTVAMRIQAAWAANDADMFADVFTADGSLLMRDEQLTSREEIRAYMSRGFAGPLRGARVKGWPVEVAFLTDDVALVVTEGGIIMAGQDDIAPENFIRATWVMLRQPDGQLRLVSHQSSPIRG</sequence>
<keyword evidence="3" id="KW-1185">Reference proteome</keyword>
<dbReference type="InterPro" id="IPR037401">
    <property type="entry name" value="SnoaL-like"/>
</dbReference>
<dbReference type="Proteomes" id="UP000198797">
    <property type="component" value="Unassembled WGS sequence"/>
</dbReference>
<dbReference type="OrthoDB" id="582586at2"/>